<dbReference type="AlphaFoldDB" id="A0A1B8QC93"/>
<dbReference type="InterPro" id="IPR004805">
    <property type="entry name" value="DnaE2/DnaE/PolC"/>
</dbReference>
<reference evidence="11 12" key="1">
    <citation type="submission" date="2016-06" db="EMBL/GenBank/DDBJ databases">
        <title>Draft genome of Moraxella atlantae CCUG 66109.</title>
        <authorList>
            <person name="Salva-Serra F."/>
            <person name="Engstrom-Jakobsson H."/>
            <person name="Thorell K."/>
            <person name="Gonzales-Siles L."/>
            <person name="Karlsson R."/>
            <person name="Boulund F."/>
            <person name="Engstrand L."/>
            <person name="Kristiansson E."/>
            <person name="Moore E."/>
        </authorList>
    </citation>
    <scope>NUCLEOTIDE SEQUENCE [LARGE SCALE GENOMIC DNA]</scope>
    <source>
        <strain evidence="11 12">CCUG 66109</strain>
    </source>
</reference>
<dbReference type="Pfam" id="PF02811">
    <property type="entry name" value="PHP"/>
    <property type="match status" value="1"/>
</dbReference>
<dbReference type="SMART" id="SM00481">
    <property type="entry name" value="POLIIIAc"/>
    <property type="match status" value="1"/>
</dbReference>
<name>A0A1B8QC93_9GAMM</name>
<dbReference type="InterPro" id="IPR004365">
    <property type="entry name" value="NA-bd_OB_tRNA"/>
</dbReference>
<evidence type="ECO:0000313" key="11">
    <source>
        <dbReference type="EMBL" id="OBX78398.1"/>
    </source>
</evidence>
<protein>
    <recommendedName>
        <fullName evidence="3">DNA polymerase III subunit alpha</fullName>
        <ecNumber evidence="2">2.7.7.7</ecNumber>
    </recommendedName>
</protein>
<organism evidence="11 12">
    <name type="scientific">Faucicola atlantae</name>
    <dbReference type="NCBI Taxonomy" id="34059"/>
    <lineage>
        <taxon>Bacteria</taxon>
        <taxon>Pseudomonadati</taxon>
        <taxon>Pseudomonadota</taxon>
        <taxon>Gammaproteobacteria</taxon>
        <taxon>Moraxellales</taxon>
        <taxon>Moraxellaceae</taxon>
        <taxon>Faucicola</taxon>
    </lineage>
</organism>
<comment type="catalytic activity">
    <reaction evidence="9">
        <text>DNA(n) + a 2'-deoxyribonucleoside 5'-triphosphate = DNA(n+1) + diphosphate</text>
        <dbReference type="Rhea" id="RHEA:22508"/>
        <dbReference type="Rhea" id="RHEA-COMP:17339"/>
        <dbReference type="Rhea" id="RHEA-COMP:17340"/>
        <dbReference type="ChEBI" id="CHEBI:33019"/>
        <dbReference type="ChEBI" id="CHEBI:61560"/>
        <dbReference type="ChEBI" id="CHEBI:173112"/>
        <dbReference type="EC" id="2.7.7.7"/>
    </reaction>
</comment>
<evidence type="ECO:0000256" key="1">
    <source>
        <dbReference type="ARBA" id="ARBA00004496"/>
    </source>
</evidence>
<evidence type="ECO:0000256" key="4">
    <source>
        <dbReference type="ARBA" id="ARBA00022490"/>
    </source>
</evidence>
<dbReference type="PANTHER" id="PTHR32294">
    <property type="entry name" value="DNA POLYMERASE III SUBUNIT ALPHA"/>
    <property type="match status" value="1"/>
</dbReference>
<dbReference type="Gene3D" id="1.10.10.1600">
    <property type="entry name" value="Bacterial DNA polymerase III alpha subunit, thumb domain"/>
    <property type="match status" value="1"/>
</dbReference>
<dbReference type="Proteomes" id="UP000092508">
    <property type="component" value="Unassembled WGS sequence"/>
</dbReference>
<dbReference type="PANTHER" id="PTHR32294:SF0">
    <property type="entry name" value="DNA POLYMERASE III SUBUNIT ALPHA"/>
    <property type="match status" value="1"/>
</dbReference>
<dbReference type="Pfam" id="PF17657">
    <property type="entry name" value="DNA_pol3_finger"/>
    <property type="match status" value="1"/>
</dbReference>
<keyword evidence="5" id="KW-0808">Transferase</keyword>
<evidence type="ECO:0000256" key="2">
    <source>
        <dbReference type="ARBA" id="ARBA00012417"/>
    </source>
</evidence>
<evidence type="ECO:0000256" key="9">
    <source>
        <dbReference type="ARBA" id="ARBA00049244"/>
    </source>
</evidence>
<accession>A0A1B8QC93</accession>
<evidence type="ECO:0000256" key="3">
    <source>
        <dbReference type="ARBA" id="ARBA00019114"/>
    </source>
</evidence>
<dbReference type="InterPro" id="IPR012340">
    <property type="entry name" value="NA-bd_OB-fold"/>
</dbReference>
<dbReference type="InterPro" id="IPR041931">
    <property type="entry name" value="DNA_pol3_alpha_thumb_dom"/>
</dbReference>
<proteinExistence type="predicted"/>
<dbReference type="GO" id="GO:0006260">
    <property type="term" value="P:DNA replication"/>
    <property type="evidence" value="ECO:0007669"/>
    <property type="project" value="UniProtKB-KW"/>
</dbReference>
<dbReference type="OrthoDB" id="9803237at2"/>
<dbReference type="GO" id="GO:0003676">
    <property type="term" value="F:nucleic acid binding"/>
    <property type="evidence" value="ECO:0007669"/>
    <property type="project" value="InterPro"/>
</dbReference>
<keyword evidence="6" id="KW-0548">Nucleotidyltransferase</keyword>
<dbReference type="InterPro" id="IPR029460">
    <property type="entry name" value="DNAPol_HHH"/>
</dbReference>
<dbReference type="InterPro" id="IPR011708">
    <property type="entry name" value="DNA_pol3_alpha_NTPase_dom"/>
</dbReference>
<dbReference type="RefSeq" id="WP_067236532.1">
    <property type="nucleotide sequence ID" value="NZ_LZMZ01000017.1"/>
</dbReference>
<keyword evidence="8" id="KW-0239">DNA-directed DNA polymerase</keyword>
<dbReference type="GO" id="GO:0003887">
    <property type="term" value="F:DNA-directed DNA polymerase activity"/>
    <property type="evidence" value="ECO:0007669"/>
    <property type="project" value="UniProtKB-KW"/>
</dbReference>
<dbReference type="EMBL" id="LZMZ01000017">
    <property type="protein sequence ID" value="OBX78398.1"/>
    <property type="molecule type" value="Genomic_DNA"/>
</dbReference>
<dbReference type="Pfam" id="PF01336">
    <property type="entry name" value="tRNA_anti-codon"/>
    <property type="match status" value="1"/>
</dbReference>
<feature type="domain" description="Polymerase/histidinol phosphatase N-terminal" evidence="10">
    <location>
        <begin position="4"/>
        <end position="71"/>
    </location>
</feature>
<dbReference type="SUPFAM" id="SSF89550">
    <property type="entry name" value="PHP domain-like"/>
    <property type="match status" value="1"/>
</dbReference>
<sequence>MAFVHFGIHSEFSITDSIVRIGELVKAAKADGQLALALTDASNLYAAVKFYRACLSAGIKPIIGAEVFVDDDTQIVTLLASDQTGYRHLTQLVSVGYTDGKVLGKPIVPREEIFAKQAGVIALLTEKSAVGHAMLAGNETRADSLLTQWQAAFGDRVYLAIKRTQRPHEDVFIEQALRMGAAFDVPIIAHNDVRFLTAEDFEAHEARVCIANSHVLADPNRPRDYSPEQYLKTQAQMAQLFDDMPAVIDNTLDLAKRCNVTLSLGKPDLPVFPVPEGETIETFFRQTAQQGLEARLDKLYPTDQRGDDWAAVRKPYDERLDFEINTILQMGFPGYFLIVMDFIRWAKANDVPVGPGRGSGAGSLVAYALNITDLDPLAYDLLFERFLNPERVSMPDFDVDFCIEGRDRVIDYVAQKYGRDAVSQIITFGTMAAKAVVRDVARVQGKSYGLADKISKLIPKTPGMTLAEAVNQEPQLKDLLNNPDNLDYEDANEIWEMAVRLEGITRGVGKHAGGVLIAPTKITDYSAIYCDEDGHRVSQFDKDDVEAVGLVKFDFLGLRNLTVIHAAVRNINKRLQAQGKPPLDLDTLPLDDADAYDLLQRTHTTAVFQLESSGMKKYLGKLQPTNIEDVIAMCALYRPGPLDAGMVDMYIDRKHGREEVHYDHERLEPILRNTYGVIVYQEQVMQISQAMAGYSLGGADMLRRAMGKKKPEEMAKQRTIFVDGAIAQGIDQELAGGVFDLMEKFAGYGFNKSHSAAYGVLAYQTAYLKSHYPAEFMAAVISSDMNNTDSVVFFINDCRENFKLTVENPSVNVSDWQFVPKNHSTITYGLGGIKGVGESAVESIVQARTQGGAFTDLYDFCQRVDTKKVTKRTLEALIKAGCFDDMAANLRADLPSERGFDIRGALLAQIPHAMQAAEQQRNNDSMGIQDLFSDIQAVTAAPPLPRTPVWTEGERLKAEKDTLGLFLTGHPIDDYRKELTRYSKATLGNLSETSYGETTMFAGLVMDVANFGNRSVILLDDGSARIEVSCYAERFARVKDKLKPDSVVIIEGSVRERDGKTYASLQDVLTLAEARRRWLKRLSVRIASDNVALLHELQALLVPIDAQTADTQTTTGIALGLSIYHDCANGQIAAKYTPAHWQISPDDATIGKLKAVAGQDLAWEFT</sequence>
<dbReference type="GO" id="GO:0008408">
    <property type="term" value="F:3'-5' exonuclease activity"/>
    <property type="evidence" value="ECO:0007669"/>
    <property type="project" value="InterPro"/>
</dbReference>
<dbReference type="NCBIfam" id="NF004226">
    <property type="entry name" value="PRK05673.1"/>
    <property type="match status" value="1"/>
</dbReference>
<dbReference type="InterPro" id="IPR040982">
    <property type="entry name" value="DNA_pol3_finger"/>
</dbReference>
<evidence type="ECO:0000256" key="5">
    <source>
        <dbReference type="ARBA" id="ARBA00022679"/>
    </source>
</evidence>
<evidence type="ECO:0000256" key="8">
    <source>
        <dbReference type="ARBA" id="ARBA00022932"/>
    </source>
</evidence>
<dbReference type="InterPro" id="IPR004013">
    <property type="entry name" value="PHP_dom"/>
</dbReference>
<dbReference type="InterPro" id="IPR003141">
    <property type="entry name" value="Pol/His_phosphatase_N"/>
</dbReference>
<comment type="caution">
    <text evidence="11">The sequence shown here is derived from an EMBL/GenBank/DDBJ whole genome shotgun (WGS) entry which is preliminary data.</text>
</comment>
<dbReference type="EC" id="2.7.7.7" evidence="2"/>
<keyword evidence="4" id="KW-0963">Cytoplasm</keyword>
<keyword evidence="7" id="KW-0235">DNA replication</keyword>
<dbReference type="InterPro" id="IPR016195">
    <property type="entry name" value="Pol/histidinol_Pase-like"/>
</dbReference>
<dbReference type="Gene3D" id="1.10.150.870">
    <property type="match status" value="1"/>
</dbReference>
<dbReference type="GO" id="GO:0005737">
    <property type="term" value="C:cytoplasm"/>
    <property type="evidence" value="ECO:0007669"/>
    <property type="project" value="UniProtKB-SubCell"/>
</dbReference>
<evidence type="ECO:0000256" key="7">
    <source>
        <dbReference type="ARBA" id="ARBA00022705"/>
    </source>
</evidence>
<evidence type="ECO:0000313" key="12">
    <source>
        <dbReference type="Proteomes" id="UP000092508"/>
    </source>
</evidence>
<dbReference type="NCBIfam" id="TIGR00594">
    <property type="entry name" value="polc"/>
    <property type="match status" value="1"/>
</dbReference>
<gene>
    <name evidence="11" type="ORF">A9308_06360</name>
</gene>
<evidence type="ECO:0000259" key="10">
    <source>
        <dbReference type="SMART" id="SM00481"/>
    </source>
</evidence>
<dbReference type="SUPFAM" id="SSF50249">
    <property type="entry name" value="Nucleic acid-binding proteins"/>
    <property type="match status" value="1"/>
</dbReference>
<evidence type="ECO:0000256" key="6">
    <source>
        <dbReference type="ARBA" id="ARBA00022695"/>
    </source>
</evidence>
<dbReference type="CDD" id="cd07433">
    <property type="entry name" value="PHP_PolIIIA_DnaE1"/>
    <property type="match status" value="1"/>
</dbReference>
<comment type="subcellular location">
    <subcellularLocation>
        <location evidence="1">Cytoplasm</location>
    </subcellularLocation>
</comment>
<dbReference type="CDD" id="cd04485">
    <property type="entry name" value="DnaE_OBF"/>
    <property type="match status" value="1"/>
</dbReference>
<dbReference type="STRING" id="34059.A9308_06360"/>
<dbReference type="Gene3D" id="3.20.20.140">
    <property type="entry name" value="Metal-dependent hydrolases"/>
    <property type="match status" value="1"/>
</dbReference>
<dbReference type="InterPro" id="IPR049821">
    <property type="entry name" value="PolIIIA_DnaE1_PHP"/>
</dbReference>
<dbReference type="Pfam" id="PF07733">
    <property type="entry name" value="DNA_pol3_alpha"/>
    <property type="match status" value="1"/>
</dbReference>
<dbReference type="Gene3D" id="2.40.50.140">
    <property type="entry name" value="Nucleic acid-binding proteins"/>
    <property type="match status" value="1"/>
</dbReference>
<dbReference type="Pfam" id="PF14579">
    <property type="entry name" value="HHH_6"/>
    <property type="match status" value="1"/>
</dbReference>